<gene>
    <name evidence="1" type="ORF">HQN59_05305</name>
</gene>
<dbReference type="RefSeq" id="WP_176066826.1">
    <property type="nucleotide sequence ID" value="NZ_JABWMJ010000002.1"/>
</dbReference>
<name>A0A7Y6TVQ6_9BURK</name>
<organism evidence="1 2">
    <name type="scientific">Piscinibacter koreensis</name>
    <dbReference type="NCBI Taxonomy" id="2742824"/>
    <lineage>
        <taxon>Bacteria</taxon>
        <taxon>Pseudomonadati</taxon>
        <taxon>Pseudomonadota</taxon>
        <taxon>Betaproteobacteria</taxon>
        <taxon>Burkholderiales</taxon>
        <taxon>Sphaerotilaceae</taxon>
        <taxon>Piscinibacter</taxon>
    </lineage>
</organism>
<dbReference type="Proteomes" id="UP000529637">
    <property type="component" value="Unassembled WGS sequence"/>
</dbReference>
<keyword evidence="2" id="KW-1185">Reference proteome</keyword>
<sequence>MATSHLKVRVAGALRSKLRHDRLTTANPVVERHMTGRLSALRTRRGIGNRCAAP</sequence>
<dbReference type="AlphaFoldDB" id="A0A7Y6TVQ6"/>
<dbReference type="EMBL" id="JABWMJ010000002">
    <property type="protein sequence ID" value="NUZ05177.1"/>
    <property type="molecule type" value="Genomic_DNA"/>
</dbReference>
<accession>A0A7Y6TVQ6</accession>
<proteinExistence type="predicted"/>
<evidence type="ECO:0000313" key="1">
    <source>
        <dbReference type="EMBL" id="NUZ05177.1"/>
    </source>
</evidence>
<reference evidence="1 2" key="1">
    <citation type="submission" date="2020-06" db="EMBL/GenBank/DDBJ databases">
        <title>Schlegella sp. ID0723 isolated from air conditioner.</title>
        <authorList>
            <person name="Kim D.Y."/>
            <person name="Kim D.-U."/>
        </authorList>
    </citation>
    <scope>NUCLEOTIDE SEQUENCE [LARGE SCALE GENOMIC DNA]</scope>
    <source>
        <strain evidence="1 2">ID0723</strain>
    </source>
</reference>
<evidence type="ECO:0000313" key="2">
    <source>
        <dbReference type="Proteomes" id="UP000529637"/>
    </source>
</evidence>
<protein>
    <submittedName>
        <fullName evidence="1">Uncharacterized protein</fullName>
    </submittedName>
</protein>
<comment type="caution">
    <text evidence="1">The sequence shown here is derived from an EMBL/GenBank/DDBJ whole genome shotgun (WGS) entry which is preliminary data.</text>
</comment>